<reference evidence="7" key="1">
    <citation type="journal article" date="2014" name="Nat. Commun.">
        <title>The emerging biofuel crop Camelina sativa retains a highly undifferentiated hexaploid genome structure.</title>
        <authorList>
            <person name="Kagale S."/>
            <person name="Koh C."/>
            <person name="Nixon J."/>
            <person name="Bollina V."/>
            <person name="Clarke W.E."/>
            <person name="Tuteja R."/>
            <person name="Spillane C."/>
            <person name="Robinson S.J."/>
            <person name="Links M.G."/>
            <person name="Clarke C."/>
            <person name="Higgins E.E."/>
            <person name="Huebert T."/>
            <person name="Sharpe A.G."/>
            <person name="Parkin I.A."/>
        </authorList>
    </citation>
    <scope>NUCLEOTIDE SEQUENCE [LARGE SCALE GENOMIC DNA]</scope>
    <source>
        <strain evidence="7">cv. DH55</strain>
    </source>
</reference>
<keyword evidence="2" id="KW-0805">Transcription regulation</keyword>
<keyword evidence="4" id="KW-0539">Nucleus</keyword>
<feature type="domain" description="BHLH" evidence="6">
    <location>
        <begin position="132"/>
        <end position="181"/>
    </location>
</feature>
<dbReference type="SMART" id="SM00353">
    <property type="entry name" value="HLH"/>
    <property type="match status" value="1"/>
</dbReference>
<evidence type="ECO:0000256" key="2">
    <source>
        <dbReference type="ARBA" id="ARBA00023015"/>
    </source>
</evidence>
<dbReference type="PANTHER" id="PTHR31945">
    <property type="entry name" value="TRANSCRIPTION FACTOR SCREAM2-RELATED"/>
    <property type="match status" value="1"/>
</dbReference>
<evidence type="ECO:0000256" key="3">
    <source>
        <dbReference type="ARBA" id="ARBA00023163"/>
    </source>
</evidence>
<evidence type="ECO:0000259" key="6">
    <source>
        <dbReference type="PROSITE" id="PS50888"/>
    </source>
</evidence>
<evidence type="ECO:0000256" key="4">
    <source>
        <dbReference type="ARBA" id="ARBA00023242"/>
    </source>
</evidence>
<feature type="region of interest" description="Disordered" evidence="5">
    <location>
        <begin position="94"/>
        <end position="143"/>
    </location>
</feature>
<dbReference type="InterPro" id="IPR051358">
    <property type="entry name" value="TF_AMS/ICE1/BHLH6-like"/>
</dbReference>
<dbReference type="CDD" id="cd11450">
    <property type="entry name" value="bHLH_AtFIT_like"/>
    <property type="match status" value="1"/>
</dbReference>
<reference evidence="8" key="2">
    <citation type="submission" date="2025-08" db="UniProtKB">
        <authorList>
            <consortium name="RefSeq"/>
        </authorList>
    </citation>
    <scope>IDENTIFICATION</scope>
    <source>
        <tissue evidence="8">Leaf</tissue>
    </source>
</reference>
<dbReference type="Proteomes" id="UP000694864">
    <property type="component" value="Chromosome 16"/>
</dbReference>
<organism evidence="7 8">
    <name type="scientific">Camelina sativa</name>
    <name type="common">False flax</name>
    <name type="synonym">Myagrum sativum</name>
    <dbReference type="NCBI Taxonomy" id="90675"/>
    <lineage>
        <taxon>Eukaryota</taxon>
        <taxon>Viridiplantae</taxon>
        <taxon>Streptophyta</taxon>
        <taxon>Embryophyta</taxon>
        <taxon>Tracheophyta</taxon>
        <taxon>Spermatophyta</taxon>
        <taxon>Magnoliopsida</taxon>
        <taxon>eudicotyledons</taxon>
        <taxon>Gunneridae</taxon>
        <taxon>Pentapetalae</taxon>
        <taxon>rosids</taxon>
        <taxon>malvids</taxon>
        <taxon>Brassicales</taxon>
        <taxon>Brassicaceae</taxon>
        <taxon>Camelineae</taxon>
        <taxon>Camelina</taxon>
    </lineage>
</organism>
<dbReference type="InterPro" id="IPR036638">
    <property type="entry name" value="HLH_DNA-bd_sf"/>
</dbReference>
<keyword evidence="7" id="KW-1185">Reference proteome</keyword>
<feature type="compositionally biased region" description="Acidic residues" evidence="5">
    <location>
        <begin position="104"/>
        <end position="116"/>
    </location>
</feature>
<dbReference type="Pfam" id="PF00010">
    <property type="entry name" value="HLH"/>
    <property type="match status" value="1"/>
</dbReference>
<gene>
    <name evidence="8" type="primary">LOC104750085</name>
</gene>
<evidence type="ECO:0000313" key="7">
    <source>
        <dbReference type="Proteomes" id="UP000694864"/>
    </source>
</evidence>
<dbReference type="SUPFAM" id="SSF47459">
    <property type="entry name" value="HLH, helix-loop-helix DNA-binding domain"/>
    <property type="match status" value="1"/>
</dbReference>
<accession>A0ABM0WF02</accession>
<proteinExistence type="predicted"/>
<protein>
    <submittedName>
        <fullName evidence="8">Transcription factor FER-LIKE IRON DEFICIENCY-INDUCED TRANSCRIPTION FACTOR</fullName>
    </submittedName>
</protein>
<dbReference type="PROSITE" id="PS50888">
    <property type="entry name" value="BHLH"/>
    <property type="match status" value="1"/>
</dbReference>
<dbReference type="GeneID" id="104750085"/>
<dbReference type="RefSeq" id="XP_010470133.1">
    <property type="nucleotide sequence ID" value="XM_010471831.2"/>
</dbReference>
<dbReference type="PANTHER" id="PTHR31945:SF17">
    <property type="entry name" value="TRANSCRIPTION FACTOR FER-LIKE IRON DEFICIENCY-INDUCED TRANSCRIPTION FACTOR"/>
    <property type="match status" value="1"/>
</dbReference>
<comment type="subcellular location">
    <subcellularLocation>
        <location evidence="1">Nucleus</location>
    </subcellularLocation>
</comment>
<evidence type="ECO:0000256" key="1">
    <source>
        <dbReference type="ARBA" id="ARBA00004123"/>
    </source>
</evidence>
<dbReference type="Gene3D" id="4.10.280.10">
    <property type="entry name" value="Helix-loop-helix DNA-binding domain"/>
    <property type="match status" value="1"/>
</dbReference>
<feature type="compositionally biased region" description="Basic and acidic residues" evidence="5">
    <location>
        <begin position="126"/>
        <end position="141"/>
    </location>
</feature>
<sequence length="323" mass="36148">MDGRVNALSNMNDLELHNFLVDPNFDQFINLIRGDHHHHHQTMDENPVLDFDLGPLQSSPCFIDESQFIPTPVDDLFDELPDLDSNVAESFRSFDGESVRAGGGEEDEEDYNDGDDSSATTTNNDGTRKTKTDRSRTLISERRRRGRMKDKLYALRSLVPNITKMDKASIVGDAVLYVQELQSQAKKLKSDIAGLEASLNSTGGYQEPVPDAQKTQPFRGISPPVSKKIVQMDVIQVEEKGFYVRLVCNKGEGVAPSLYKSLESLTSFQVQNSNLSSPSPDRYLLTYTLDGTCFEQSLNLPNLKLWITGSLLNQGFEFIKPFT</sequence>
<name>A0ABM0WF02_CAMSA</name>
<dbReference type="InterPro" id="IPR011598">
    <property type="entry name" value="bHLH_dom"/>
</dbReference>
<evidence type="ECO:0000256" key="5">
    <source>
        <dbReference type="SAM" id="MobiDB-lite"/>
    </source>
</evidence>
<evidence type="ECO:0000313" key="8">
    <source>
        <dbReference type="RefSeq" id="XP_010470133.1"/>
    </source>
</evidence>
<keyword evidence="3" id="KW-0804">Transcription</keyword>